<comment type="catalytic activity">
    <reaction evidence="1">
        <text>ATP + protein L-histidine = ADP + protein N-phospho-L-histidine.</text>
        <dbReference type="EC" id="2.7.13.3"/>
    </reaction>
</comment>
<dbReference type="InterPro" id="IPR013655">
    <property type="entry name" value="PAS_fold_3"/>
</dbReference>
<evidence type="ECO:0000256" key="1">
    <source>
        <dbReference type="ARBA" id="ARBA00000085"/>
    </source>
</evidence>
<keyword evidence="10" id="KW-1185">Reference proteome</keyword>
<dbReference type="SMART" id="SM00091">
    <property type="entry name" value="PAS"/>
    <property type="match status" value="3"/>
</dbReference>
<dbReference type="InterPro" id="IPR005467">
    <property type="entry name" value="His_kinase_dom"/>
</dbReference>
<comment type="caution">
    <text evidence="9">The sequence shown here is derived from an EMBL/GenBank/DDBJ whole genome shotgun (WGS) entry which is preliminary data.</text>
</comment>
<evidence type="ECO:0000256" key="5">
    <source>
        <dbReference type="ARBA" id="ARBA00022777"/>
    </source>
</evidence>
<evidence type="ECO:0000313" key="10">
    <source>
        <dbReference type="Proteomes" id="UP000289821"/>
    </source>
</evidence>
<evidence type="ECO:0000259" key="8">
    <source>
        <dbReference type="PROSITE" id="PS50113"/>
    </source>
</evidence>
<dbReference type="EC" id="2.7.13.3" evidence="2"/>
<accession>A0A4Q0NT31</accession>
<dbReference type="Proteomes" id="UP000289821">
    <property type="component" value="Unassembled WGS sequence"/>
</dbReference>
<dbReference type="PROSITE" id="PS50109">
    <property type="entry name" value="HIS_KIN"/>
    <property type="match status" value="1"/>
</dbReference>
<dbReference type="Gene3D" id="3.30.450.20">
    <property type="entry name" value="PAS domain"/>
    <property type="match status" value="6"/>
</dbReference>
<dbReference type="Pfam" id="PF08448">
    <property type="entry name" value="PAS_4"/>
    <property type="match status" value="1"/>
</dbReference>
<dbReference type="SUPFAM" id="SSF55874">
    <property type="entry name" value="ATPase domain of HSP90 chaperone/DNA topoisomerase II/histidine kinase"/>
    <property type="match status" value="1"/>
</dbReference>
<feature type="domain" description="Histidine kinase" evidence="6">
    <location>
        <begin position="682"/>
        <end position="892"/>
    </location>
</feature>
<dbReference type="NCBIfam" id="TIGR00229">
    <property type="entry name" value="sensory_box"/>
    <property type="match status" value="3"/>
</dbReference>
<feature type="domain" description="PAC" evidence="8">
    <location>
        <begin position="352"/>
        <end position="407"/>
    </location>
</feature>
<dbReference type="Gene3D" id="2.10.70.100">
    <property type="match status" value="1"/>
</dbReference>
<evidence type="ECO:0000256" key="2">
    <source>
        <dbReference type="ARBA" id="ARBA00012438"/>
    </source>
</evidence>
<dbReference type="EMBL" id="QOVI01000005">
    <property type="protein sequence ID" value="RXG13307.1"/>
    <property type="molecule type" value="Genomic_DNA"/>
</dbReference>
<evidence type="ECO:0000256" key="3">
    <source>
        <dbReference type="ARBA" id="ARBA00022553"/>
    </source>
</evidence>
<proteinExistence type="predicted"/>
<dbReference type="Pfam" id="PF02518">
    <property type="entry name" value="HATPase_c"/>
    <property type="match status" value="1"/>
</dbReference>
<evidence type="ECO:0000259" key="6">
    <source>
        <dbReference type="PROSITE" id="PS50109"/>
    </source>
</evidence>
<dbReference type="Pfam" id="PF08447">
    <property type="entry name" value="PAS_3"/>
    <property type="match status" value="1"/>
</dbReference>
<dbReference type="InterPro" id="IPR035965">
    <property type="entry name" value="PAS-like_dom_sf"/>
</dbReference>
<keyword evidence="5" id="KW-0418">Kinase</keyword>
<dbReference type="SMART" id="SM00086">
    <property type="entry name" value="PAC"/>
    <property type="match status" value="5"/>
</dbReference>
<dbReference type="InterPro" id="IPR000700">
    <property type="entry name" value="PAS-assoc_C"/>
</dbReference>
<dbReference type="PROSITE" id="PS50113">
    <property type="entry name" value="PAC"/>
    <property type="match status" value="4"/>
</dbReference>
<dbReference type="InterPro" id="IPR003594">
    <property type="entry name" value="HATPase_dom"/>
</dbReference>
<dbReference type="Gene3D" id="3.30.565.10">
    <property type="entry name" value="Histidine kinase-like ATPase, C-terminal domain"/>
    <property type="match status" value="1"/>
</dbReference>
<dbReference type="AlphaFoldDB" id="A0A4Q0NT31"/>
<feature type="domain" description="PAC" evidence="8">
    <location>
        <begin position="81"/>
        <end position="133"/>
    </location>
</feature>
<name>A0A4Q0NT31_9FLAO</name>
<dbReference type="PANTHER" id="PTHR43304:SF1">
    <property type="entry name" value="PAC DOMAIN-CONTAINING PROTEIN"/>
    <property type="match status" value="1"/>
</dbReference>
<dbReference type="InterPro" id="IPR036890">
    <property type="entry name" value="HATPase_C_sf"/>
</dbReference>
<keyword evidence="3" id="KW-0597">Phosphoprotein</keyword>
<reference evidence="9 10" key="1">
    <citation type="submission" date="2018-07" db="EMBL/GenBank/DDBJ databases">
        <title>Leeuwenhoekiella genomics.</title>
        <authorList>
            <person name="Tahon G."/>
            <person name="Willems A."/>
        </authorList>
    </citation>
    <scope>NUCLEOTIDE SEQUENCE [LARGE SCALE GENOMIC DNA]</scope>
    <source>
        <strain evidence="9 10">R-50232</strain>
    </source>
</reference>
<protein>
    <recommendedName>
        <fullName evidence="2">histidine kinase</fullName>
        <ecNumber evidence="2">2.7.13.3</ecNumber>
    </recommendedName>
</protein>
<dbReference type="PRINTS" id="PR00344">
    <property type="entry name" value="BCTRLSENSOR"/>
</dbReference>
<evidence type="ECO:0000256" key="4">
    <source>
        <dbReference type="ARBA" id="ARBA00022679"/>
    </source>
</evidence>
<dbReference type="CDD" id="cd00130">
    <property type="entry name" value="PAS"/>
    <property type="match status" value="3"/>
</dbReference>
<evidence type="ECO:0000259" key="7">
    <source>
        <dbReference type="PROSITE" id="PS50112"/>
    </source>
</evidence>
<dbReference type="Gene3D" id="1.10.287.130">
    <property type="match status" value="1"/>
</dbReference>
<feature type="domain" description="PAC" evidence="8">
    <location>
        <begin position="209"/>
        <end position="260"/>
    </location>
</feature>
<dbReference type="OrthoDB" id="5522855at2"/>
<dbReference type="PANTHER" id="PTHR43304">
    <property type="entry name" value="PHYTOCHROME-LIKE PROTEIN CPH1"/>
    <property type="match status" value="1"/>
</dbReference>
<evidence type="ECO:0000313" key="9">
    <source>
        <dbReference type="EMBL" id="RXG13307.1"/>
    </source>
</evidence>
<dbReference type="InterPro" id="IPR000014">
    <property type="entry name" value="PAS"/>
</dbReference>
<dbReference type="PROSITE" id="PS50112">
    <property type="entry name" value="PAS"/>
    <property type="match status" value="2"/>
</dbReference>
<sequence>MASTNSNSGFYYHKTMIDQAPLAMAMLDKSLCYLAVSKKWINDYNLHGQDLIGRSHYAIFPEIPNEWKKKHQDCLKGNIDICNEWPFNRLDGSVQWILWDVRPWYEASGAIGGLIMYTDDITDKKNNELAKLRTENILEKASDMARMGTWELNIKNDSYILSDMAREIFELCSADKINYERFNSFYEEGANRNLKIEVIKDCLEKGISFDLEFQIKTNKGNTRWIREIAYSKFEEGNCSGAFGIVQDITDRKNNEQNISKINQQLLVVNKELKSLLNAGPVIVSTDKKGYIKHFNKGAERLLGYSKEEMIGIETHNIYTLKEERDAFQDDLIQKFNLDADAIDVESLLAEKNYTDSRIWSYVKKDGSTVPVYVTLEAIRDDQNQSIGLVAVAIDISERIEIENELLRKNNLLLRAEEINKMGHWHWDPKTDSGQWSKTMYALFEMDDASLKISKEVYFHMVHPDDRERAVESLSKALKQKRFYSDYYRILTGSEKVKFICVLGDIILDSEGEIDYLMGTCQDVTEQKLLENKFRGLLESAPDAMVIIDNDKNIQLINTEAKKLFGYTSNELVNSSINKLIPHQWNANYQPYLSHEELNKKDHSNSKKVFEIYGRHKDEQKIPIQLSLSPLITQEEYLISLAMRDITKQNEARNKIIEANTNLEVLTQKLTSQNIQLADFAQITSHNLRSPICNLNSLLEIYKQADNDEDKTMLFEKFEQVIGHLNSNLDILVDALKIKRAAKLITKNIRFEDVLSKTNVLLAGKILESKAQIKADFSEVQSIDYNLQYLESIFLNLIDNSITYRSPKRSPQIYIKSIITTDNTIKLTFTDNGLGINMDRHSSKLFGFGKTFHRNPNAKGIGLFMTKTQIESMGGSITATSIVDEGTTLSINF</sequence>
<dbReference type="InterPro" id="IPR013656">
    <property type="entry name" value="PAS_4"/>
</dbReference>
<feature type="domain" description="PAS" evidence="7">
    <location>
        <begin position="529"/>
        <end position="575"/>
    </location>
</feature>
<dbReference type="InterPro" id="IPR001610">
    <property type="entry name" value="PAC"/>
</dbReference>
<organism evidence="9 10">
    <name type="scientific">Leeuwenhoekiella aestuarii</name>
    <dbReference type="NCBI Taxonomy" id="2249426"/>
    <lineage>
        <taxon>Bacteria</taxon>
        <taxon>Pseudomonadati</taxon>
        <taxon>Bacteroidota</taxon>
        <taxon>Flavobacteriia</taxon>
        <taxon>Flavobacteriales</taxon>
        <taxon>Flavobacteriaceae</taxon>
        <taxon>Leeuwenhoekiella</taxon>
    </lineage>
</organism>
<feature type="domain" description="PAS" evidence="7">
    <location>
        <begin position="268"/>
        <end position="311"/>
    </location>
</feature>
<dbReference type="InterPro" id="IPR004358">
    <property type="entry name" value="Sig_transdc_His_kin-like_C"/>
</dbReference>
<dbReference type="SUPFAM" id="SSF55785">
    <property type="entry name" value="PYP-like sensor domain (PAS domain)"/>
    <property type="match status" value="5"/>
</dbReference>
<keyword evidence="4" id="KW-0808">Transferase</keyword>
<dbReference type="Pfam" id="PF13426">
    <property type="entry name" value="PAS_9"/>
    <property type="match status" value="2"/>
</dbReference>
<feature type="domain" description="PAC" evidence="8">
    <location>
        <begin position="483"/>
        <end position="535"/>
    </location>
</feature>
<dbReference type="GO" id="GO:0004673">
    <property type="term" value="F:protein histidine kinase activity"/>
    <property type="evidence" value="ECO:0007669"/>
    <property type="project" value="UniProtKB-EC"/>
</dbReference>
<gene>
    <name evidence="9" type="ORF">DSM04_105285</name>
</gene>
<dbReference type="InterPro" id="IPR052162">
    <property type="entry name" value="Sensor_kinase/Photoreceptor"/>
</dbReference>